<reference evidence="2" key="2">
    <citation type="submission" date="2003-04" db="EMBL/GenBank/DDBJ databases">
        <authorList>
            <person name="Song Y."/>
            <person name="Tong Z."/>
            <person name="Wang L."/>
            <person name="Han Y."/>
            <person name="Zhang J."/>
            <person name="Pei D."/>
            <person name="Wang J."/>
            <person name="Zhou D."/>
            <person name="Han Y."/>
            <person name="Pang X."/>
            <person name="Zhai J."/>
            <person name="Chen F."/>
            <person name="Qin H."/>
            <person name="Wang J."/>
            <person name="Li S."/>
            <person name="Guo Z."/>
            <person name="Ye C."/>
            <person name="Du Z."/>
            <person name="Lin W."/>
            <person name="Wang J."/>
            <person name="Yu J."/>
            <person name="Yang H."/>
            <person name="Wang J."/>
            <person name="Huang P."/>
            <person name="Yang R."/>
        </authorList>
    </citation>
    <scope>NUCLEOTIDE SEQUENCE</scope>
    <source>
        <strain evidence="2">91001</strain>
    </source>
</reference>
<protein>
    <submittedName>
        <fullName evidence="2">Phage protein</fullName>
    </submittedName>
</protein>
<accession>Q8CL51</accession>
<gene>
    <name evidence="1" type="ordered locus">y2181</name>
    <name evidence="2" type="ordered locus">YP_1942</name>
</gene>
<evidence type="ECO:0000313" key="4">
    <source>
        <dbReference type="Proteomes" id="UP000002490"/>
    </source>
</evidence>
<dbReference type="Proteomes" id="UP000001019">
    <property type="component" value="Chromosome"/>
</dbReference>
<evidence type="ECO:0000313" key="3">
    <source>
        <dbReference type="Proteomes" id="UP000001019"/>
    </source>
</evidence>
<reference evidence="1 4" key="1">
    <citation type="journal article" date="2002" name="J. Bacteriol.">
        <title>Genome sequence of Yersinia pestis KIM.</title>
        <authorList>
            <person name="Deng W."/>
            <person name="Burland V."/>
            <person name="Plunkett G.III."/>
            <person name="Boutin A."/>
            <person name="Mayhew G.F."/>
            <person name="Liss P."/>
            <person name="Perna N.T."/>
            <person name="Rose D.J."/>
            <person name="Mau B."/>
            <person name="Zhou S."/>
            <person name="Schwartz D.C."/>
            <person name="Fetherston J.D."/>
            <person name="Lindler L.E."/>
            <person name="Brubaker R.R."/>
            <person name="Plana G.V."/>
            <person name="Straley S.C."/>
            <person name="McDonough K.A."/>
            <person name="Nilles M.L."/>
            <person name="Matson J.S."/>
            <person name="Blattner F.R."/>
            <person name="Perry R.D."/>
        </authorList>
    </citation>
    <scope>NUCLEOTIDE SEQUENCE [LARGE SCALE GENOMIC DNA]</scope>
    <source>
        <strain evidence="1">KIM</strain>
        <strain evidence="4">KIM10+ / Biovar Mediaevalis</strain>
    </source>
</reference>
<organism evidence="1 4">
    <name type="scientific">Yersinia pestis</name>
    <dbReference type="NCBI Taxonomy" id="632"/>
    <lineage>
        <taxon>Bacteria</taxon>
        <taxon>Pseudomonadati</taxon>
        <taxon>Pseudomonadota</taxon>
        <taxon>Gammaproteobacteria</taxon>
        <taxon>Enterobacterales</taxon>
        <taxon>Yersiniaceae</taxon>
        <taxon>Yersinia</taxon>
    </lineage>
</organism>
<accession>Q74U14</accession>
<dbReference type="HOGENOM" id="CLU_1209412_0_0_6"/>
<evidence type="ECO:0000313" key="1">
    <source>
        <dbReference type="EMBL" id="AAM85742.1"/>
    </source>
</evidence>
<name>Q8CL51_YERPE</name>
<dbReference type="EnsemblBacteria" id="AAS62159">
    <property type="protein sequence ID" value="AAS62159"/>
    <property type="gene ID" value="YP_1942"/>
</dbReference>
<dbReference type="AlphaFoldDB" id="Q8CL51"/>
<dbReference type="Proteomes" id="UP000002490">
    <property type="component" value="Chromosome"/>
</dbReference>
<sequence length="261" mass="29405">MYKEKYVITQRKLRNMDQQNTHIGILAGNSRVYLDNNGMVAIEAQLNAFDAALRLARQSLDSGNLLPKLSVAFDHLGIFRLQFLTENLSNAQKRRPRLSHLHPLIQQVFLPIAEKYQIDLSDIRAIHEDSARQHLVHILATQDIPERLTRRMLTGAASRPNGDTHNETPTQKLTCAAITKEYFERAASDHQDPQAVLEVFFENSPWSRSLAYVRGLQLSHLLGVPAAIRLNLVNEAGEVSRGEKIIAQFTSAPKKPLSSRS</sequence>
<proteinExistence type="predicted"/>
<dbReference type="KEGG" id="ypk:y2181"/>
<dbReference type="KEGG" id="ypm:YP_1942"/>
<reference evidence="2" key="4">
    <citation type="submission" date="2016-05" db="EMBL/GenBank/DDBJ databases">
        <title>Reannotation of Yersinia pestis strain 91001 based on omics data.</title>
        <authorList>
            <person name="Yiqing M."/>
        </authorList>
    </citation>
    <scope>NUCLEOTIDE SEQUENCE</scope>
    <source>
        <strain evidence="2">91001</strain>
    </source>
</reference>
<dbReference type="EMBL" id="AE009952">
    <property type="protein sequence ID" value="AAM85742.1"/>
    <property type="molecule type" value="Genomic_DNA"/>
</dbReference>
<dbReference type="EMBL" id="AE017042">
    <property type="protein sequence ID" value="AAS62159.1"/>
    <property type="molecule type" value="Genomic_DNA"/>
</dbReference>
<reference evidence="3" key="3">
    <citation type="journal article" date="2004" name="DNA Res.">
        <title>Complete genome sequence of Yersinia pestis strain 91001, an isolate avirulent to humans.</title>
        <authorList>
            <person name="Song Y."/>
            <person name="Tong Z."/>
            <person name="Wang J."/>
            <person name="Wang L."/>
            <person name="Guo Z."/>
            <person name="Han Y."/>
            <person name="Zhang J."/>
            <person name="Pei D."/>
            <person name="Zhou D."/>
            <person name="Qin H."/>
            <person name="Pang X."/>
            <person name="Han Y."/>
            <person name="Zhai J."/>
            <person name="Li M."/>
            <person name="Cui B."/>
            <person name="Qi Z."/>
            <person name="Jin L."/>
            <person name="Dai R."/>
            <person name="Chen F."/>
            <person name="Li S."/>
            <person name="Ye C."/>
            <person name="Du Z."/>
            <person name="Lin W."/>
            <person name="Wang J."/>
            <person name="Yu J."/>
            <person name="Yang H."/>
            <person name="Wang J."/>
            <person name="Huang P."/>
            <person name="Yang R."/>
        </authorList>
    </citation>
    <scope>NUCLEOTIDE SEQUENCE [LARGE SCALE GENOMIC DNA]</scope>
    <source>
        <strain evidence="3">91001 / Biovar Mediaevalis</strain>
    </source>
</reference>
<dbReference type="DNASU" id="1147128"/>
<evidence type="ECO:0000313" key="2">
    <source>
        <dbReference type="EMBL" id="AAS62159.1"/>
    </source>
</evidence>